<sequence length="66" mass="7354">MDVQGSGFRWKEFSEINCVSNDETKLTEGEWQERENGTGSIKETGKEEGVTVMKRAGAKEDGSRVN</sequence>
<gene>
    <name evidence="2" type="ORF">E2C01_082927</name>
</gene>
<proteinExistence type="predicted"/>
<feature type="region of interest" description="Disordered" evidence="1">
    <location>
        <begin position="29"/>
        <end position="66"/>
    </location>
</feature>
<keyword evidence="3" id="KW-1185">Reference proteome</keyword>
<organism evidence="2 3">
    <name type="scientific">Portunus trituberculatus</name>
    <name type="common">Swimming crab</name>
    <name type="synonym">Neptunus trituberculatus</name>
    <dbReference type="NCBI Taxonomy" id="210409"/>
    <lineage>
        <taxon>Eukaryota</taxon>
        <taxon>Metazoa</taxon>
        <taxon>Ecdysozoa</taxon>
        <taxon>Arthropoda</taxon>
        <taxon>Crustacea</taxon>
        <taxon>Multicrustacea</taxon>
        <taxon>Malacostraca</taxon>
        <taxon>Eumalacostraca</taxon>
        <taxon>Eucarida</taxon>
        <taxon>Decapoda</taxon>
        <taxon>Pleocyemata</taxon>
        <taxon>Brachyura</taxon>
        <taxon>Eubrachyura</taxon>
        <taxon>Portunoidea</taxon>
        <taxon>Portunidae</taxon>
        <taxon>Portuninae</taxon>
        <taxon>Portunus</taxon>
    </lineage>
</organism>
<dbReference type="AlphaFoldDB" id="A0A5B7J352"/>
<evidence type="ECO:0000256" key="1">
    <source>
        <dbReference type="SAM" id="MobiDB-lite"/>
    </source>
</evidence>
<feature type="compositionally biased region" description="Basic and acidic residues" evidence="1">
    <location>
        <begin position="57"/>
        <end position="66"/>
    </location>
</feature>
<dbReference type="Proteomes" id="UP000324222">
    <property type="component" value="Unassembled WGS sequence"/>
</dbReference>
<dbReference type="EMBL" id="VSRR010076399">
    <property type="protein sequence ID" value="MPC88037.1"/>
    <property type="molecule type" value="Genomic_DNA"/>
</dbReference>
<evidence type="ECO:0000313" key="2">
    <source>
        <dbReference type="EMBL" id="MPC88037.1"/>
    </source>
</evidence>
<protein>
    <submittedName>
        <fullName evidence="2">Uncharacterized protein</fullName>
    </submittedName>
</protein>
<reference evidence="2 3" key="1">
    <citation type="submission" date="2019-05" db="EMBL/GenBank/DDBJ databases">
        <title>Another draft genome of Portunus trituberculatus and its Hox gene families provides insights of decapod evolution.</title>
        <authorList>
            <person name="Jeong J.-H."/>
            <person name="Song I."/>
            <person name="Kim S."/>
            <person name="Choi T."/>
            <person name="Kim D."/>
            <person name="Ryu S."/>
            <person name="Kim W."/>
        </authorList>
    </citation>
    <scope>NUCLEOTIDE SEQUENCE [LARGE SCALE GENOMIC DNA]</scope>
    <source>
        <tissue evidence="2">Muscle</tissue>
    </source>
</reference>
<accession>A0A5B7J352</accession>
<evidence type="ECO:0000313" key="3">
    <source>
        <dbReference type="Proteomes" id="UP000324222"/>
    </source>
</evidence>
<name>A0A5B7J352_PORTR</name>
<comment type="caution">
    <text evidence="2">The sequence shown here is derived from an EMBL/GenBank/DDBJ whole genome shotgun (WGS) entry which is preliminary data.</text>
</comment>